<dbReference type="OrthoDB" id="3061689at2759"/>
<gene>
    <name evidence="1" type="ORF">MVEN_01675600</name>
</gene>
<dbReference type="AlphaFoldDB" id="A0A8H7CP98"/>
<reference evidence="1" key="1">
    <citation type="submission" date="2020-05" db="EMBL/GenBank/DDBJ databases">
        <title>Mycena genomes resolve the evolution of fungal bioluminescence.</title>
        <authorList>
            <person name="Tsai I.J."/>
        </authorList>
    </citation>
    <scope>NUCLEOTIDE SEQUENCE</scope>
    <source>
        <strain evidence="1">CCC161011</strain>
    </source>
</reference>
<protein>
    <submittedName>
        <fullName evidence="1">Uncharacterized protein</fullName>
    </submittedName>
</protein>
<proteinExistence type="predicted"/>
<evidence type="ECO:0000313" key="1">
    <source>
        <dbReference type="EMBL" id="KAF7345115.1"/>
    </source>
</evidence>
<dbReference type="Proteomes" id="UP000620124">
    <property type="component" value="Unassembled WGS sequence"/>
</dbReference>
<evidence type="ECO:0000313" key="2">
    <source>
        <dbReference type="Proteomes" id="UP000620124"/>
    </source>
</evidence>
<keyword evidence="2" id="KW-1185">Reference proteome</keyword>
<organism evidence="1 2">
    <name type="scientific">Mycena venus</name>
    <dbReference type="NCBI Taxonomy" id="2733690"/>
    <lineage>
        <taxon>Eukaryota</taxon>
        <taxon>Fungi</taxon>
        <taxon>Dikarya</taxon>
        <taxon>Basidiomycota</taxon>
        <taxon>Agaricomycotina</taxon>
        <taxon>Agaricomycetes</taxon>
        <taxon>Agaricomycetidae</taxon>
        <taxon>Agaricales</taxon>
        <taxon>Marasmiineae</taxon>
        <taxon>Mycenaceae</taxon>
        <taxon>Mycena</taxon>
    </lineage>
</organism>
<sequence>MNPVVLPNLRAASFHFTSPAVVDMVQHLEMPMLETFSIEYAFRQFQIGLPSSSPRLKILRAQLHYPPMNAGDLERALEMLPDLTEISIDVPHIISNGDVFRLIPVHDQLPLAPKLKIVRLLNRCFRHNSCEWRTLAAMLQARFQATMPGVSRLHTFEFSVDDRANDHNLTTALRTLRAQHHWDIRVDRECRFPAWDELYLTSV</sequence>
<dbReference type="EMBL" id="JACAZI010000014">
    <property type="protein sequence ID" value="KAF7345115.1"/>
    <property type="molecule type" value="Genomic_DNA"/>
</dbReference>
<name>A0A8H7CP98_9AGAR</name>
<comment type="caution">
    <text evidence="1">The sequence shown here is derived from an EMBL/GenBank/DDBJ whole genome shotgun (WGS) entry which is preliminary data.</text>
</comment>
<accession>A0A8H7CP98</accession>